<dbReference type="PRINTS" id="PR00381">
    <property type="entry name" value="KINESINLIGHT"/>
</dbReference>
<dbReference type="Proteomes" id="UP001313282">
    <property type="component" value="Unassembled WGS sequence"/>
</dbReference>
<dbReference type="PANTHER" id="PTHR46082:SF11">
    <property type="entry name" value="AAA+ ATPASE DOMAIN-CONTAINING PROTEIN-RELATED"/>
    <property type="match status" value="1"/>
</dbReference>
<sequence>MSARRTHDEYTVAWICALPKEFTAATAMLDQRHDKLPKPPNDHNTYNLGSVGQHNIVITCLPKGVIGTAAAAAVVVRLINTFQSIKFGFMIGIGGGIPPKVRLGDVVVSTPDGDYSGVVQWDMGRAIGGEGGFEATGALNNPPISILTALSNLETEHSLSGSKVLEYLEQLGKKWPKVASKYSKPQLLEDLLFKSDYDHVMQATADVEMDMEGSQDEEGSEDEDANCQFCDRTKLVKRKPRGMKIHYGLIASGNQVIKDAAFRDTVNKRLGGRVLCFEMEAAGILNEIPCIVIRGICDYADSHKNKGWQEYAAGLAAGFAKELLGYLQPGDVEMERPARELRKQREKIERINFVVPFNIPFPRNPNFTGRAEELGKIHERFASPVHGNAPSMFALTGTGGMGKTQIAVEYAYRYDRDYTAVFWVSAASKQSIETSFVDIMQLIIREQARIAWPESVPDYEIVGRKLGIPGQIDSEGTISANPETICVIQSAFLCWLQLPGNNKWLLLFDNADDLETFDIQNYFPKHGGGAILITSRRPHFSQTAEQVDLDGLDSKSAVKLLLSLAGLRDARIDAQSEAIKLVERLGLMPLAISHAGHYIHETKIPLEDYLRGYETFITQAGKPKFGWNYRDDTAKTTWEISFSQIEKQDIEAAKLLLTCSYLNPEEIFESLWEDEQFDKAKIKGRILLLASYSLVKIIRFGVFSIHPIVHSWARERLQQADRLSPIKYAIMILGEASGRENMLRDSSKWESREERRIASHLEHLHRYSKLCFSRFRLHEEQGYESQMLVDHINDIALVFDHQGKYDDAMQWYERALAGKEKVLGKDHSSTLDIVNSIAVVFSKQAKYDKAMQWHERALTGKEKVLGKGHLLTLNIVNNIAVVFNNQSKYNEAMQWYERALAGYKKILGENDPSILLIVHNIAAVFKEQGKYDEAMQWYERALAGKEKILGKGHPSTLSTVHNIATVFNSQGKYNEAMRWYERALAGSEKALGKGHPSTLSTVHNVATALEAQGKHDEAMQWYERALAGKEKVLGKDHPSTLDTVNNIAGIVKRRDGYNEAMKWYERALTGREKILGKDHPLTLDTINNIAGIFNSQDKYNEAMKWYERALIGYEKVLGKDHPSTLQTVNNIGEVFKNQSKYNEAMQWCERALIGREKFLGKDHPSTLSTVNKIATIFYTQGKYDEAQQWYERALAGYEKVLGKDHPSTLIIAECLRLLIAEIASSNRKYLTRGNWKNWLRKLGKNGGSKVR</sequence>
<feature type="repeat" description="TPR" evidence="1">
    <location>
        <begin position="957"/>
        <end position="990"/>
    </location>
</feature>
<evidence type="ECO:0000313" key="4">
    <source>
        <dbReference type="Proteomes" id="UP001313282"/>
    </source>
</evidence>
<accession>A0AAN8MZC6</accession>
<evidence type="ECO:0000259" key="2">
    <source>
        <dbReference type="Pfam" id="PF01048"/>
    </source>
</evidence>
<reference evidence="3 4" key="1">
    <citation type="submission" date="2019-10" db="EMBL/GenBank/DDBJ databases">
        <authorList>
            <person name="Palmer J.M."/>
        </authorList>
    </citation>
    <scope>NUCLEOTIDE SEQUENCE [LARGE SCALE GENOMIC DNA]</scope>
    <source>
        <strain evidence="3 4">TWF718</strain>
    </source>
</reference>
<dbReference type="InterPro" id="IPR027417">
    <property type="entry name" value="P-loop_NTPase"/>
</dbReference>
<keyword evidence="4" id="KW-1185">Reference proteome</keyword>
<dbReference type="PANTHER" id="PTHR46082">
    <property type="entry name" value="ATP/GTP-BINDING PROTEIN-RELATED"/>
    <property type="match status" value="1"/>
</dbReference>
<gene>
    <name evidence="3" type="ORF">TWF718_000450</name>
</gene>
<evidence type="ECO:0000256" key="1">
    <source>
        <dbReference type="PROSITE-ProRule" id="PRU00339"/>
    </source>
</evidence>
<dbReference type="EMBL" id="JAVHNR010000001">
    <property type="protein sequence ID" value="KAK6356076.1"/>
    <property type="molecule type" value="Genomic_DNA"/>
</dbReference>
<dbReference type="InterPro" id="IPR019734">
    <property type="entry name" value="TPR_rpt"/>
</dbReference>
<dbReference type="Gene3D" id="3.40.50.1580">
    <property type="entry name" value="Nucleoside phosphorylase domain"/>
    <property type="match status" value="1"/>
</dbReference>
<dbReference type="SMART" id="SM00028">
    <property type="entry name" value="TPR"/>
    <property type="match status" value="9"/>
</dbReference>
<dbReference type="InterPro" id="IPR000845">
    <property type="entry name" value="Nucleoside_phosphorylase_d"/>
</dbReference>
<dbReference type="SUPFAM" id="SSF53167">
    <property type="entry name" value="Purine and uridine phosphorylases"/>
    <property type="match status" value="1"/>
</dbReference>
<dbReference type="GO" id="GO:0003824">
    <property type="term" value="F:catalytic activity"/>
    <property type="evidence" value="ECO:0007669"/>
    <property type="project" value="InterPro"/>
</dbReference>
<evidence type="ECO:0000313" key="3">
    <source>
        <dbReference type="EMBL" id="KAK6356076.1"/>
    </source>
</evidence>
<protein>
    <recommendedName>
        <fullName evidence="2">Nucleoside phosphorylase domain-containing protein</fullName>
    </recommendedName>
</protein>
<proteinExistence type="predicted"/>
<organism evidence="3 4">
    <name type="scientific">Orbilia javanica</name>
    <dbReference type="NCBI Taxonomy" id="47235"/>
    <lineage>
        <taxon>Eukaryota</taxon>
        <taxon>Fungi</taxon>
        <taxon>Dikarya</taxon>
        <taxon>Ascomycota</taxon>
        <taxon>Pezizomycotina</taxon>
        <taxon>Orbiliomycetes</taxon>
        <taxon>Orbiliales</taxon>
        <taxon>Orbiliaceae</taxon>
        <taxon>Orbilia</taxon>
    </lineage>
</organism>
<dbReference type="Gene3D" id="3.40.50.300">
    <property type="entry name" value="P-loop containing nucleotide triphosphate hydrolases"/>
    <property type="match status" value="1"/>
</dbReference>
<dbReference type="GO" id="GO:0009116">
    <property type="term" value="P:nucleoside metabolic process"/>
    <property type="evidence" value="ECO:0007669"/>
    <property type="project" value="InterPro"/>
</dbReference>
<keyword evidence="1" id="KW-0802">TPR repeat</keyword>
<dbReference type="SUPFAM" id="SSF52540">
    <property type="entry name" value="P-loop containing nucleoside triphosphate hydrolases"/>
    <property type="match status" value="1"/>
</dbReference>
<feature type="repeat" description="TPR" evidence="1">
    <location>
        <begin position="915"/>
        <end position="948"/>
    </location>
</feature>
<dbReference type="Pfam" id="PF01048">
    <property type="entry name" value="PNP_UDP_1"/>
    <property type="match status" value="1"/>
</dbReference>
<dbReference type="PROSITE" id="PS50005">
    <property type="entry name" value="TPR"/>
    <property type="match status" value="2"/>
</dbReference>
<dbReference type="Pfam" id="PF13424">
    <property type="entry name" value="TPR_12"/>
    <property type="match status" value="5"/>
</dbReference>
<dbReference type="AlphaFoldDB" id="A0AAN8MZC6"/>
<dbReference type="InterPro" id="IPR035994">
    <property type="entry name" value="Nucleoside_phosphorylase_sf"/>
</dbReference>
<dbReference type="InterPro" id="IPR011990">
    <property type="entry name" value="TPR-like_helical_dom_sf"/>
</dbReference>
<dbReference type="SUPFAM" id="SSF48452">
    <property type="entry name" value="TPR-like"/>
    <property type="match status" value="1"/>
</dbReference>
<name>A0AAN8MZC6_9PEZI</name>
<feature type="domain" description="Nucleoside phosphorylase" evidence="2">
    <location>
        <begin position="12"/>
        <end position="111"/>
    </location>
</feature>
<dbReference type="Gene3D" id="1.25.40.10">
    <property type="entry name" value="Tetratricopeptide repeat domain"/>
    <property type="match status" value="3"/>
</dbReference>
<comment type="caution">
    <text evidence="3">The sequence shown here is derived from an EMBL/GenBank/DDBJ whole genome shotgun (WGS) entry which is preliminary data.</text>
</comment>
<dbReference type="InterPro" id="IPR053137">
    <property type="entry name" value="NLR-like"/>
</dbReference>